<accession>A0A498I6Q8</accession>
<evidence type="ECO:0000256" key="1">
    <source>
        <dbReference type="SAM" id="MobiDB-lite"/>
    </source>
</evidence>
<feature type="region of interest" description="Disordered" evidence="1">
    <location>
        <begin position="49"/>
        <end position="98"/>
    </location>
</feature>
<evidence type="ECO:0000313" key="2">
    <source>
        <dbReference type="EMBL" id="RXH76793.1"/>
    </source>
</evidence>
<keyword evidence="3" id="KW-1185">Reference proteome</keyword>
<feature type="compositionally biased region" description="Polar residues" evidence="1">
    <location>
        <begin position="89"/>
        <end position="98"/>
    </location>
</feature>
<feature type="compositionally biased region" description="Low complexity" evidence="1">
    <location>
        <begin position="70"/>
        <end position="88"/>
    </location>
</feature>
<comment type="caution">
    <text evidence="2">The sequence shown here is derived from an EMBL/GenBank/DDBJ whole genome shotgun (WGS) entry which is preliminary data.</text>
</comment>
<gene>
    <name evidence="2" type="ORF">DVH24_019681</name>
</gene>
<protein>
    <submittedName>
        <fullName evidence="2">Uncharacterized protein</fullName>
    </submittedName>
</protein>
<sequence length="98" mass="10834">MDDKEPEFGADLDSSQMCEKLSPSVLQNQIGRSQGELLLQKKKKKKKLKKLTSIKLSKSPSLKPYRKRSSSISNHHVSSTDGSSDTSTENLQASLLNS</sequence>
<dbReference type="AlphaFoldDB" id="A0A498I6Q8"/>
<feature type="compositionally biased region" description="Low complexity" evidence="1">
    <location>
        <begin position="53"/>
        <end position="63"/>
    </location>
</feature>
<dbReference type="Proteomes" id="UP000290289">
    <property type="component" value="Chromosome 14"/>
</dbReference>
<name>A0A498I6Q8_MALDO</name>
<dbReference type="EMBL" id="RDQH01000340">
    <property type="protein sequence ID" value="RXH76793.1"/>
    <property type="molecule type" value="Genomic_DNA"/>
</dbReference>
<evidence type="ECO:0000313" key="3">
    <source>
        <dbReference type="Proteomes" id="UP000290289"/>
    </source>
</evidence>
<reference evidence="2 3" key="1">
    <citation type="submission" date="2018-10" db="EMBL/GenBank/DDBJ databases">
        <title>A high-quality apple genome assembly.</title>
        <authorList>
            <person name="Hu J."/>
        </authorList>
    </citation>
    <scope>NUCLEOTIDE SEQUENCE [LARGE SCALE GENOMIC DNA]</scope>
    <source>
        <strain evidence="3">cv. HFTH1</strain>
        <tissue evidence="2">Young leaf</tissue>
    </source>
</reference>
<proteinExistence type="predicted"/>
<organism evidence="2 3">
    <name type="scientific">Malus domestica</name>
    <name type="common">Apple</name>
    <name type="synonym">Pyrus malus</name>
    <dbReference type="NCBI Taxonomy" id="3750"/>
    <lineage>
        <taxon>Eukaryota</taxon>
        <taxon>Viridiplantae</taxon>
        <taxon>Streptophyta</taxon>
        <taxon>Embryophyta</taxon>
        <taxon>Tracheophyta</taxon>
        <taxon>Spermatophyta</taxon>
        <taxon>Magnoliopsida</taxon>
        <taxon>eudicotyledons</taxon>
        <taxon>Gunneridae</taxon>
        <taxon>Pentapetalae</taxon>
        <taxon>rosids</taxon>
        <taxon>fabids</taxon>
        <taxon>Rosales</taxon>
        <taxon>Rosaceae</taxon>
        <taxon>Amygdaloideae</taxon>
        <taxon>Maleae</taxon>
        <taxon>Malus</taxon>
    </lineage>
</organism>